<dbReference type="EMBL" id="SRPY01001313">
    <property type="protein sequence ID" value="KAG5913486.1"/>
    <property type="molecule type" value="Genomic_DNA"/>
</dbReference>
<feature type="compositionally biased region" description="Acidic residues" evidence="1">
    <location>
        <begin position="46"/>
        <end position="65"/>
    </location>
</feature>
<evidence type="ECO:0000256" key="1">
    <source>
        <dbReference type="SAM" id="MobiDB-lite"/>
    </source>
</evidence>
<evidence type="ECO:0000313" key="2">
    <source>
        <dbReference type="EMBL" id="KAG5913486.1"/>
    </source>
</evidence>
<protein>
    <submittedName>
        <fullName evidence="2">Uncharacterized protein</fullName>
    </submittedName>
</protein>
<dbReference type="AlphaFoldDB" id="A0A8K0IZC6"/>
<feature type="non-terminal residue" evidence="2">
    <location>
        <position position="187"/>
    </location>
</feature>
<dbReference type="Proteomes" id="UP000811619">
    <property type="component" value="Unassembled WGS sequence"/>
</dbReference>
<organism evidence="2 3">
    <name type="scientific">Claviceps africana</name>
    <dbReference type="NCBI Taxonomy" id="83212"/>
    <lineage>
        <taxon>Eukaryota</taxon>
        <taxon>Fungi</taxon>
        <taxon>Dikarya</taxon>
        <taxon>Ascomycota</taxon>
        <taxon>Pezizomycotina</taxon>
        <taxon>Sordariomycetes</taxon>
        <taxon>Hypocreomycetidae</taxon>
        <taxon>Hypocreales</taxon>
        <taxon>Clavicipitaceae</taxon>
        <taxon>Claviceps</taxon>
    </lineage>
</organism>
<comment type="caution">
    <text evidence="2">The sequence shown here is derived from an EMBL/GenBank/DDBJ whole genome shotgun (WGS) entry which is preliminary data.</text>
</comment>
<sequence>MSRRALPSEIPAVRDATIHGNGRKRASPSMDDDGPRAVTRVRTLDGDGDDDDDDEDEDDDDDDYDDGKPPEERLICDFCKNHPQGRVMHEIRPCNWTSIGGKYVLECQNCADHRFGDNPGHVCCIGRRKQARQIYATQHPLEYPRDFVCENCKTNNYGNTCDADPILGLSCTSCVTAKPLPADKAKH</sequence>
<reference evidence="2" key="1">
    <citation type="journal article" date="2020" name="bioRxiv">
        <title>Whole genome comparisons of ergot fungi reveals the divergence and evolution of species within the genus Claviceps are the result of varying mechanisms driving genome evolution and host range expansion.</title>
        <authorList>
            <person name="Wyka S.A."/>
            <person name="Mondo S.J."/>
            <person name="Liu M."/>
            <person name="Dettman J."/>
            <person name="Nalam V."/>
            <person name="Broders K.D."/>
        </authorList>
    </citation>
    <scope>NUCLEOTIDE SEQUENCE</scope>
    <source>
        <strain evidence="2">CCC 489</strain>
    </source>
</reference>
<gene>
    <name evidence="2" type="ORF">E4U42_001116</name>
</gene>
<dbReference type="OrthoDB" id="5232836at2759"/>
<proteinExistence type="predicted"/>
<evidence type="ECO:0000313" key="3">
    <source>
        <dbReference type="Proteomes" id="UP000811619"/>
    </source>
</evidence>
<accession>A0A8K0IZC6</accession>
<feature type="region of interest" description="Disordered" evidence="1">
    <location>
        <begin position="1"/>
        <end position="71"/>
    </location>
</feature>
<name>A0A8K0IZC6_9HYPO</name>
<keyword evidence="3" id="KW-1185">Reference proteome</keyword>